<dbReference type="PROSITE" id="PS50935">
    <property type="entry name" value="SSB"/>
    <property type="match status" value="1"/>
</dbReference>
<evidence type="ECO:0000313" key="6">
    <source>
        <dbReference type="Proteomes" id="UP000284731"/>
    </source>
</evidence>
<dbReference type="Proteomes" id="UP000284731">
    <property type="component" value="Unassembled WGS sequence"/>
</dbReference>
<dbReference type="PROSITE" id="PS51257">
    <property type="entry name" value="PROKAR_LIPOPROTEIN"/>
    <property type="match status" value="1"/>
</dbReference>
<reference evidence="5 6" key="1">
    <citation type="submission" date="2018-08" db="EMBL/GenBank/DDBJ databases">
        <title>A genome reference for cultivated species of the human gut microbiota.</title>
        <authorList>
            <person name="Zou Y."/>
            <person name="Xue W."/>
            <person name="Luo G."/>
        </authorList>
    </citation>
    <scope>NUCLEOTIDE SEQUENCE [LARGE SCALE GENOMIC DNA]</scope>
    <source>
        <strain evidence="5 6">AF18-46</strain>
    </source>
</reference>
<dbReference type="CDD" id="cd04496">
    <property type="entry name" value="SSB_OBF"/>
    <property type="match status" value="1"/>
</dbReference>
<feature type="compositionally biased region" description="Low complexity" evidence="4">
    <location>
        <begin position="116"/>
        <end position="132"/>
    </location>
</feature>
<accession>A0A412PCS3</accession>
<dbReference type="PANTHER" id="PTHR10302:SF27">
    <property type="entry name" value="SINGLE-STRANDED DNA-BINDING PROTEIN"/>
    <property type="match status" value="1"/>
</dbReference>
<dbReference type="Pfam" id="PF00436">
    <property type="entry name" value="SSB"/>
    <property type="match status" value="1"/>
</dbReference>
<dbReference type="Gene3D" id="2.40.50.140">
    <property type="entry name" value="Nucleic acid-binding proteins"/>
    <property type="match status" value="1"/>
</dbReference>
<dbReference type="HAMAP" id="MF_00984">
    <property type="entry name" value="SSB"/>
    <property type="match status" value="1"/>
</dbReference>
<dbReference type="InterPro" id="IPR011344">
    <property type="entry name" value="ssDNA-bd"/>
</dbReference>
<evidence type="ECO:0000313" key="5">
    <source>
        <dbReference type="EMBL" id="RGT54981.1"/>
    </source>
</evidence>
<protein>
    <recommendedName>
        <fullName evidence="2 3">Single-stranded DNA-binding protein</fullName>
        <shortName evidence="2">SSB</shortName>
    </recommendedName>
</protein>
<dbReference type="InterPro" id="IPR012340">
    <property type="entry name" value="NA-bd_OB-fold"/>
</dbReference>
<dbReference type="GeneID" id="89619017"/>
<dbReference type="GO" id="GO:0009295">
    <property type="term" value="C:nucleoid"/>
    <property type="evidence" value="ECO:0007669"/>
    <property type="project" value="TreeGrafter"/>
</dbReference>
<dbReference type="AlphaFoldDB" id="A0A412PCS3"/>
<evidence type="ECO:0000256" key="1">
    <source>
        <dbReference type="ARBA" id="ARBA00023125"/>
    </source>
</evidence>
<proteinExistence type="inferred from homology"/>
<dbReference type="EMBL" id="QRWX01000003">
    <property type="protein sequence ID" value="RGT54981.1"/>
    <property type="molecule type" value="Genomic_DNA"/>
</dbReference>
<dbReference type="InterPro" id="IPR000424">
    <property type="entry name" value="Primosome_PriB/ssb"/>
</dbReference>
<dbReference type="GO" id="GO:0006260">
    <property type="term" value="P:DNA replication"/>
    <property type="evidence" value="ECO:0007669"/>
    <property type="project" value="InterPro"/>
</dbReference>
<comment type="caution">
    <text evidence="5">The sequence shown here is derived from an EMBL/GenBank/DDBJ whole genome shotgun (WGS) entry which is preliminary data.</text>
</comment>
<dbReference type="SUPFAM" id="SSF50249">
    <property type="entry name" value="Nucleic acid-binding proteins"/>
    <property type="match status" value="1"/>
</dbReference>
<name>A0A412PCS3_9FIRM</name>
<dbReference type="GO" id="GO:0003697">
    <property type="term" value="F:single-stranded DNA binding"/>
    <property type="evidence" value="ECO:0007669"/>
    <property type="project" value="UniProtKB-UniRule"/>
</dbReference>
<evidence type="ECO:0000256" key="2">
    <source>
        <dbReference type="HAMAP-Rule" id="MF_00984"/>
    </source>
</evidence>
<dbReference type="PANTHER" id="PTHR10302">
    <property type="entry name" value="SINGLE-STRANDED DNA-BINDING PROTEIN"/>
    <property type="match status" value="1"/>
</dbReference>
<feature type="region of interest" description="Disordered" evidence="4">
    <location>
        <begin position="108"/>
        <end position="160"/>
    </location>
</feature>
<sequence length="160" mass="17636">MINRVVLVGRLTRDVEVRKTASGLSVATFTVACDRRMARGQDGNNQQSADFISCVAWRQAADFLGSYARKGALVGVEGRIQTRSYDRDGQKVYVTEIVCDTVNLLESKSQSQSRAQNSSYQDNSYQQPYSQPKPSTNDDFVSDDFGAGIGMDISSDDLPF</sequence>
<dbReference type="NCBIfam" id="TIGR00621">
    <property type="entry name" value="ssb"/>
    <property type="match status" value="1"/>
</dbReference>
<dbReference type="PIRSF" id="PIRSF002070">
    <property type="entry name" value="SSB"/>
    <property type="match status" value="1"/>
</dbReference>
<comment type="subunit">
    <text evidence="2">Homotetramer.</text>
</comment>
<evidence type="ECO:0000256" key="3">
    <source>
        <dbReference type="PIRNR" id="PIRNR002070"/>
    </source>
</evidence>
<gene>
    <name evidence="5" type="primary">ssb</name>
    <name evidence="5" type="ORF">DWX20_07375</name>
</gene>
<evidence type="ECO:0000256" key="4">
    <source>
        <dbReference type="SAM" id="MobiDB-lite"/>
    </source>
</evidence>
<comment type="caution">
    <text evidence="2">Lacks conserved residue(s) required for the propagation of feature annotation.</text>
</comment>
<keyword evidence="1 2" id="KW-0238">DNA-binding</keyword>
<dbReference type="RefSeq" id="WP_028078263.1">
    <property type="nucleotide sequence ID" value="NZ_AP028934.1"/>
</dbReference>
<organism evidence="5 6">
    <name type="scientific">Solobacterium moorei</name>
    <dbReference type="NCBI Taxonomy" id="102148"/>
    <lineage>
        <taxon>Bacteria</taxon>
        <taxon>Bacillati</taxon>
        <taxon>Bacillota</taxon>
        <taxon>Erysipelotrichia</taxon>
        <taxon>Erysipelotrichales</taxon>
        <taxon>Erysipelotrichaceae</taxon>
        <taxon>Solobacterium</taxon>
    </lineage>
</organism>